<dbReference type="GO" id="GO:0032259">
    <property type="term" value="P:methylation"/>
    <property type="evidence" value="ECO:0007669"/>
    <property type="project" value="UniProtKB-KW"/>
</dbReference>
<dbReference type="EMBL" id="CP070872">
    <property type="protein sequence ID" value="QSE76144.1"/>
    <property type="molecule type" value="Genomic_DNA"/>
</dbReference>
<name>A0AA45KF73_9LACT</name>
<dbReference type="Proteomes" id="UP000663608">
    <property type="component" value="Chromosome"/>
</dbReference>
<dbReference type="Gene3D" id="3.40.50.150">
    <property type="entry name" value="Vaccinia Virus protein VP39"/>
    <property type="match status" value="1"/>
</dbReference>
<dbReference type="GO" id="GO:0008168">
    <property type="term" value="F:methyltransferase activity"/>
    <property type="evidence" value="ECO:0007669"/>
    <property type="project" value="UniProtKB-KW"/>
</dbReference>
<evidence type="ECO:0000313" key="2">
    <source>
        <dbReference type="EMBL" id="QSE76144.1"/>
    </source>
</evidence>
<feature type="domain" description="Methyltransferase" evidence="1">
    <location>
        <begin position="50"/>
        <end position="136"/>
    </location>
</feature>
<sequence length="247" mass="29069">MNEAMEMIEAFWDDFSTDYDAIQEESLVDIPEHVKKFLAQEGLLPCDNLLDLAGGTGKYIPALSSLTKDYHLVDLSQQMLKFARNKKCYSEKMTLIHQEQRQFLEQTSENTYDLVFTAMNPALDDKELLLEMNRISKKYVGILRMTFDEDNLFSQVEQLYFSSQEQASGTLTANYKEWLKQLGWTFKSKTFRFLLSEKVSAKLFSDYFSDELSSEDLNRLLSLFFGEKEDYEMQRLVLFELIYWEKH</sequence>
<dbReference type="Pfam" id="PF13649">
    <property type="entry name" value="Methyltransf_25"/>
    <property type="match status" value="1"/>
</dbReference>
<gene>
    <name evidence="2" type="ORF">JW886_06650</name>
</gene>
<evidence type="ECO:0000313" key="3">
    <source>
        <dbReference type="Proteomes" id="UP000663608"/>
    </source>
</evidence>
<dbReference type="RefSeq" id="WP_205871629.1">
    <property type="nucleotide sequence ID" value="NZ_CP070872.1"/>
</dbReference>
<reference evidence="2 3" key="1">
    <citation type="submission" date="2021-02" db="EMBL/GenBank/DDBJ databases">
        <title>Complete genome sequence of Lactococcus lactis strain K_LL004.</title>
        <authorList>
            <person name="Kim H.B."/>
        </authorList>
    </citation>
    <scope>NUCLEOTIDE SEQUENCE [LARGE SCALE GENOMIC DNA]</scope>
    <source>
        <strain evidence="2 3">K_LL004</strain>
    </source>
</reference>
<accession>A0AA45KF73</accession>
<evidence type="ECO:0000259" key="1">
    <source>
        <dbReference type="Pfam" id="PF13649"/>
    </source>
</evidence>
<dbReference type="CDD" id="cd02440">
    <property type="entry name" value="AdoMet_MTases"/>
    <property type="match status" value="1"/>
</dbReference>
<dbReference type="AlphaFoldDB" id="A0AA45KF73"/>
<proteinExistence type="predicted"/>
<dbReference type="InterPro" id="IPR029063">
    <property type="entry name" value="SAM-dependent_MTases_sf"/>
</dbReference>
<keyword evidence="2" id="KW-0489">Methyltransferase</keyword>
<dbReference type="KEGG" id="lti:JW886_06650"/>
<dbReference type="SUPFAM" id="SSF53335">
    <property type="entry name" value="S-adenosyl-L-methionine-dependent methyltransferases"/>
    <property type="match status" value="1"/>
</dbReference>
<keyword evidence="3" id="KW-1185">Reference proteome</keyword>
<organism evidence="2 3">
    <name type="scientific">Lactococcus taiwanensis</name>
    <dbReference type="NCBI Taxonomy" id="1151742"/>
    <lineage>
        <taxon>Bacteria</taxon>
        <taxon>Bacillati</taxon>
        <taxon>Bacillota</taxon>
        <taxon>Bacilli</taxon>
        <taxon>Lactobacillales</taxon>
        <taxon>Streptococcaceae</taxon>
        <taxon>Lactococcus</taxon>
    </lineage>
</organism>
<protein>
    <submittedName>
        <fullName evidence="2">Methyltransferase domain-containing protein</fullName>
    </submittedName>
</protein>
<keyword evidence="2" id="KW-0808">Transferase</keyword>
<dbReference type="InterPro" id="IPR041698">
    <property type="entry name" value="Methyltransf_25"/>
</dbReference>